<evidence type="ECO:0000313" key="2">
    <source>
        <dbReference type="Proteomes" id="UP001158986"/>
    </source>
</evidence>
<gene>
    <name evidence="1" type="ORF">PBS001_LOCUS8305</name>
</gene>
<sequence>MDFKDLYLFVGPPMTRGPPSLPLLPLLLPPPVLPLALRPPVLPRPPSSYAKNLRKQRLRLKPPHYLKPSHRRLDNQVRPQVKAFVGPCEGLKRNACEVQMIMSNLELEYQTTKKQWLDYTATDTHSMHPPGNHQTIWTPVQDMCPQFLALDPVVGEYY</sequence>
<dbReference type="EMBL" id="CAKLCB010000384">
    <property type="protein sequence ID" value="CAH0521864.1"/>
    <property type="molecule type" value="Genomic_DNA"/>
</dbReference>
<protein>
    <submittedName>
        <fullName evidence="1">Uncharacterized protein</fullName>
    </submittedName>
</protein>
<reference evidence="1 2" key="1">
    <citation type="submission" date="2021-11" db="EMBL/GenBank/DDBJ databases">
        <authorList>
            <person name="Islam A."/>
            <person name="Islam S."/>
            <person name="Flora M.S."/>
            <person name="Rahman M."/>
            <person name="Ziaur R.M."/>
            <person name="Epstein J.H."/>
            <person name="Hassan M."/>
            <person name="Klassen M."/>
            <person name="Woodard K."/>
            <person name="Webb A."/>
            <person name="Webby R.J."/>
            <person name="El Zowalaty M.E."/>
        </authorList>
    </citation>
    <scope>NUCLEOTIDE SEQUENCE [LARGE SCALE GENOMIC DNA]</scope>
    <source>
        <strain evidence="1">Pbs1</strain>
    </source>
</reference>
<organism evidence="1 2">
    <name type="scientific">Peronospora belbahrii</name>
    <dbReference type="NCBI Taxonomy" id="622444"/>
    <lineage>
        <taxon>Eukaryota</taxon>
        <taxon>Sar</taxon>
        <taxon>Stramenopiles</taxon>
        <taxon>Oomycota</taxon>
        <taxon>Peronosporomycetes</taxon>
        <taxon>Peronosporales</taxon>
        <taxon>Peronosporaceae</taxon>
        <taxon>Peronospora</taxon>
    </lineage>
</organism>
<name>A0ABN8DA74_9STRA</name>
<accession>A0ABN8DA74</accession>
<comment type="caution">
    <text evidence="1">The sequence shown here is derived from an EMBL/GenBank/DDBJ whole genome shotgun (WGS) entry which is preliminary data.</text>
</comment>
<proteinExistence type="predicted"/>
<keyword evidence="2" id="KW-1185">Reference proteome</keyword>
<evidence type="ECO:0000313" key="1">
    <source>
        <dbReference type="EMBL" id="CAH0521864.1"/>
    </source>
</evidence>
<dbReference type="Proteomes" id="UP001158986">
    <property type="component" value="Unassembled WGS sequence"/>
</dbReference>